<evidence type="ECO:0000313" key="1">
    <source>
        <dbReference type="EMBL" id="GKV40209.1"/>
    </source>
</evidence>
<gene>
    <name evidence="1" type="ORF">SLEP1_g47876</name>
</gene>
<dbReference type="Proteomes" id="UP001054252">
    <property type="component" value="Unassembled WGS sequence"/>
</dbReference>
<keyword evidence="2" id="KW-1185">Reference proteome</keyword>
<name>A0AAV5LTQ8_9ROSI</name>
<proteinExistence type="predicted"/>
<protein>
    <submittedName>
        <fullName evidence="1">Uncharacterized protein</fullName>
    </submittedName>
</protein>
<organism evidence="1 2">
    <name type="scientific">Rubroshorea leprosula</name>
    <dbReference type="NCBI Taxonomy" id="152421"/>
    <lineage>
        <taxon>Eukaryota</taxon>
        <taxon>Viridiplantae</taxon>
        <taxon>Streptophyta</taxon>
        <taxon>Embryophyta</taxon>
        <taxon>Tracheophyta</taxon>
        <taxon>Spermatophyta</taxon>
        <taxon>Magnoliopsida</taxon>
        <taxon>eudicotyledons</taxon>
        <taxon>Gunneridae</taxon>
        <taxon>Pentapetalae</taxon>
        <taxon>rosids</taxon>
        <taxon>malvids</taxon>
        <taxon>Malvales</taxon>
        <taxon>Dipterocarpaceae</taxon>
        <taxon>Rubroshorea</taxon>
    </lineage>
</organism>
<evidence type="ECO:0000313" key="2">
    <source>
        <dbReference type="Proteomes" id="UP001054252"/>
    </source>
</evidence>
<sequence>MPTREEASWELPGFGEVENEVLESKKEGFLLRQQRLNKRRIVEFPEGSLE</sequence>
<reference evidence="1 2" key="1">
    <citation type="journal article" date="2021" name="Commun. Biol.">
        <title>The genome of Shorea leprosula (Dipterocarpaceae) highlights the ecological relevance of drought in aseasonal tropical rainforests.</title>
        <authorList>
            <person name="Ng K.K.S."/>
            <person name="Kobayashi M.J."/>
            <person name="Fawcett J.A."/>
            <person name="Hatakeyama M."/>
            <person name="Paape T."/>
            <person name="Ng C.H."/>
            <person name="Ang C.C."/>
            <person name="Tnah L.H."/>
            <person name="Lee C.T."/>
            <person name="Nishiyama T."/>
            <person name="Sese J."/>
            <person name="O'Brien M.J."/>
            <person name="Copetti D."/>
            <person name="Mohd Noor M.I."/>
            <person name="Ong R.C."/>
            <person name="Putra M."/>
            <person name="Sireger I.Z."/>
            <person name="Indrioko S."/>
            <person name="Kosugi Y."/>
            <person name="Izuno A."/>
            <person name="Isagi Y."/>
            <person name="Lee S.L."/>
            <person name="Shimizu K.K."/>
        </authorList>
    </citation>
    <scope>NUCLEOTIDE SEQUENCE [LARGE SCALE GENOMIC DNA]</scope>
    <source>
        <strain evidence="1">214</strain>
    </source>
</reference>
<comment type="caution">
    <text evidence="1">The sequence shown here is derived from an EMBL/GenBank/DDBJ whole genome shotgun (WGS) entry which is preliminary data.</text>
</comment>
<dbReference type="EMBL" id="BPVZ01000139">
    <property type="protein sequence ID" value="GKV40209.1"/>
    <property type="molecule type" value="Genomic_DNA"/>
</dbReference>
<dbReference type="AlphaFoldDB" id="A0AAV5LTQ8"/>
<accession>A0AAV5LTQ8</accession>